<sequence>MARRHLSFAILLIGLALAGGAHAAGSSSPSPPATSSNTTEKSPPTTLEWFNSTTSGQDYSDYEVPMDLAPDGVEVVEDYVPISVNESNDDDQLAQPEGDSDKKTNQPKDSDSSSSSSYSSYSSSFAVFIVAAGLFLF</sequence>
<evidence type="ECO:0000256" key="3">
    <source>
        <dbReference type="SAM" id="SignalP"/>
    </source>
</evidence>
<feature type="region of interest" description="Disordered" evidence="1">
    <location>
        <begin position="77"/>
        <end position="121"/>
    </location>
</feature>
<keyword evidence="3" id="KW-0732">Signal</keyword>
<evidence type="ECO:0000313" key="5">
    <source>
        <dbReference type="RefSeq" id="XP_010441215.1"/>
    </source>
</evidence>
<evidence type="ECO:0000256" key="2">
    <source>
        <dbReference type="SAM" id="Phobius"/>
    </source>
</evidence>
<keyword evidence="4" id="KW-1185">Reference proteome</keyword>
<feature type="compositionally biased region" description="Low complexity" evidence="1">
    <location>
        <begin position="112"/>
        <end position="121"/>
    </location>
</feature>
<accession>A0ABM0UHG5</accession>
<evidence type="ECO:0000256" key="1">
    <source>
        <dbReference type="SAM" id="MobiDB-lite"/>
    </source>
</evidence>
<feature type="signal peptide" evidence="3">
    <location>
        <begin position="1"/>
        <end position="23"/>
    </location>
</feature>
<gene>
    <name evidence="5" type="primary">LOC104724424</name>
</gene>
<reference evidence="5" key="2">
    <citation type="submission" date="2025-08" db="UniProtKB">
        <authorList>
            <consortium name="RefSeq"/>
        </authorList>
    </citation>
    <scope>IDENTIFICATION</scope>
    <source>
        <tissue evidence="5">Leaf</tissue>
    </source>
</reference>
<feature type="transmembrane region" description="Helical" evidence="2">
    <location>
        <begin position="118"/>
        <end position="136"/>
    </location>
</feature>
<evidence type="ECO:0000313" key="4">
    <source>
        <dbReference type="Proteomes" id="UP000694864"/>
    </source>
</evidence>
<proteinExistence type="predicted"/>
<dbReference type="GeneID" id="104724424"/>
<name>A0ABM0UHG5_CAMSA</name>
<feature type="chain" id="PRO_5047236633" evidence="3">
    <location>
        <begin position="24"/>
        <end position="137"/>
    </location>
</feature>
<keyword evidence="2" id="KW-0812">Transmembrane</keyword>
<feature type="compositionally biased region" description="Polar residues" evidence="1">
    <location>
        <begin position="37"/>
        <end position="58"/>
    </location>
</feature>
<dbReference type="RefSeq" id="XP_010441215.1">
    <property type="nucleotide sequence ID" value="XM_010442913.1"/>
</dbReference>
<feature type="compositionally biased region" description="Basic and acidic residues" evidence="1">
    <location>
        <begin position="99"/>
        <end position="111"/>
    </location>
</feature>
<keyword evidence="2" id="KW-1133">Transmembrane helix</keyword>
<keyword evidence="2" id="KW-0472">Membrane</keyword>
<protein>
    <submittedName>
        <fullName evidence="5">Uncharacterized protein LOC104724424</fullName>
    </submittedName>
</protein>
<dbReference type="Proteomes" id="UP000694864">
    <property type="component" value="Chromosome 11"/>
</dbReference>
<feature type="region of interest" description="Disordered" evidence="1">
    <location>
        <begin position="21"/>
        <end position="65"/>
    </location>
</feature>
<reference evidence="4" key="1">
    <citation type="journal article" date="2014" name="Nat. Commun.">
        <title>The emerging biofuel crop Camelina sativa retains a highly undifferentiated hexaploid genome structure.</title>
        <authorList>
            <person name="Kagale S."/>
            <person name="Koh C."/>
            <person name="Nixon J."/>
            <person name="Bollina V."/>
            <person name="Clarke W.E."/>
            <person name="Tuteja R."/>
            <person name="Spillane C."/>
            <person name="Robinson S.J."/>
            <person name="Links M.G."/>
            <person name="Clarke C."/>
            <person name="Higgins E.E."/>
            <person name="Huebert T."/>
            <person name="Sharpe A.G."/>
            <person name="Parkin I.A."/>
        </authorList>
    </citation>
    <scope>NUCLEOTIDE SEQUENCE [LARGE SCALE GENOMIC DNA]</scope>
    <source>
        <strain evidence="4">cv. DH55</strain>
    </source>
</reference>
<organism evidence="4 5">
    <name type="scientific">Camelina sativa</name>
    <name type="common">False flax</name>
    <name type="synonym">Myagrum sativum</name>
    <dbReference type="NCBI Taxonomy" id="90675"/>
    <lineage>
        <taxon>Eukaryota</taxon>
        <taxon>Viridiplantae</taxon>
        <taxon>Streptophyta</taxon>
        <taxon>Embryophyta</taxon>
        <taxon>Tracheophyta</taxon>
        <taxon>Spermatophyta</taxon>
        <taxon>Magnoliopsida</taxon>
        <taxon>eudicotyledons</taxon>
        <taxon>Gunneridae</taxon>
        <taxon>Pentapetalae</taxon>
        <taxon>rosids</taxon>
        <taxon>malvids</taxon>
        <taxon>Brassicales</taxon>
        <taxon>Brassicaceae</taxon>
        <taxon>Camelineae</taxon>
        <taxon>Camelina</taxon>
    </lineage>
</organism>
<feature type="compositionally biased region" description="Low complexity" evidence="1">
    <location>
        <begin position="21"/>
        <end position="36"/>
    </location>
</feature>